<dbReference type="Proteomes" id="UP001528823">
    <property type="component" value="Unassembled WGS sequence"/>
</dbReference>
<accession>A0ABT5UIP5</accession>
<gene>
    <name evidence="1" type="ORF">ORQ98_29505</name>
</gene>
<keyword evidence="2" id="KW-1185">Reference proteome</keyword>
<dbReference type="EMBL" id="JAPMOU010000147">
    <property type="protein sequence ID" value="MDE1466095.1"/>
    <property type="molecule type" value="Genomic_DNA"/>
</dbReference>
<comment type="caution">
    <text evidence="1">The sequence shown here is derived from an EMBL/GenBank/DDBJ whole genome shotgun (WGS) entry which is preliminary data.</text>
</comment>
<sequence length="227" mass="25326">MKGSIKAPHDTSYDNITLKALADIIANKHGYQVAISPELANIQFEHIDQRAESDLNLLTRLTKENNAIAKAMANKLYIVTKGDSKNIRNQPLPIVHINDPHNSKGRVTINERNDYQSVQTYWFSEEKQQKIQVIVGGGEPKYTLRDTYKTADQAKRMAEGKLNKLKRGKKSLSLIRPLSPEIVAESKLIIANHKASANGEWVVKTVEHTVGSGSFSETSIEGVLPRK</sequence>
<protein>
    <submittedName>
        <fullName evidence="1">Contractile injection system protein, VgrG/Pvc8 family</fullName>
    </submittedName>
</protein>
<organism evidence="1 2">
    <name type="scientific">Spartinivicinus poritis</name>
    <dbReference type="NCBI Taxonomy" id="2994640"/>
    <lineage>
        <taxon>Bacteria</taxon>
        <taxon>Pseudomonadati</taxon>
        <taxon>Pseudomonadota</taxon>
        <taxon>Gammaproteobacteria</taxon>
        <taxon>Oceanospirillales</taxon>
        <taxon>Zooshikellaceae</taxon>
        <taxon>Spartinivicinus</taxon>
    </lineage>
</organism>
<reference evidence="1 2" key="1">
    <citation type="submission" date="2022-11" db="EMBL/GenBank/DDBJ databases">
        <title>Spartinivicinus poritis sp. nov., isolated from scleractinian coral Porites lutea.</title>
        <authorList>
            <person name="Zhang G."/>
            <person name="Cai L."/>
            <person name="Wei Q."/>
        </authorList>
    </citation>
    <scope>NUCLEOTIDE SEQUENCE [LARGE SCALE GENOMIC DNA]</scope>
    <source>
        <strain evidence="1 2">A2-2</strain>
    </source>
</reference>
<evidence type="ECO:0000313" key="1">
    <source>
        <dbReference type="EMBL" id="MDE1466095.1"/>
    </source>
</evidence>
<dbReference type="SUPFAM" id="SSF69279">
    <property type="entry name" value="Phage tail proteins"/>
    <property type="match status" value="1"/>
</dbReference>
<name>A0ABT5UIP5_9GAMM</name>
<proteinExistence type="predicted"/>
<evidence type="ECO:0000313" key="2">
    <source>
        <dbReference type="Proteomes" id="UP001528823"/>
    </source>
</evidence>
<dbReference type="Pfam" id="PF05954">
    <property type="entry name" value="Phage_GPD"/>
    <property type="match status" value="1"/>
</dbReference>